<dbReference type="EMBL" id="CAJNIZ010033229">
    <property type="protein sequence ID" value="CAE7543310.1"/>
    <property type="molecule type" value="Genomic_DNA"/>
</dbReference>
<name>A0A812TUQ6_SYMPI</name>
<dbReference type="Proteomes" id="UP000649617">
    <property type="component" value="Unassembled WGS sequence"/>
</dbReference>
<evidence type="ECO:0000313" key="2">
    <source>
        <dbReference type="Proteomes" id="UP000649617"/>
    </source>
</evidence>
<sequence length="86" mass="9471">DKVASLQQTHGHFTYGGNKLDRNLLNCAGTVMKHVDAESEKLLCEISPKYGDIFSHDPTRLKHIFKSGPDVATFTLGVAMSLLARK</sequence>
<protein>
    <submittedName>
        <fullName evidence="1">Uncharacterized protein</fullName>
    </submittedName>
</protein>
<organism evidence="1 2">
    <name type="scientific">Symbiodinium pilosum</name>
    <name type="common">Dinoflagellate</name>
    <dbReference type="NCBI Taxonomy" id="2952"/>
    <lineage>
        <taxon>Eukaryota</taxon>
        <taxon>Sar</taxon>
        <taxon>Alveolata</taxon>
        <taxon>Dinophyceae</taxon>
        <taxon>Suessiales</taxon>
        <taxon>Symbiodiniaceae</taxon>
        <taxon>Symbiodinium</taxon>
    </lineage>
</organism>
<comment type="caution">
    <text evidence="1">The sequence shown here is derived from an EMBL/GenBank/DDBJ whole genome shotgun (WGS) entry which is preliminary data.</text>
</comment>
<reference evidence="1" key="1">
    <citation type="submission" date="2021-02" db="EMBL/GenBank/DDBJ databases">
        <authorList>
            <person name="Dougan E. K."/>
            <person name="Rhodes N."/>
            <person name="Thang M."/>
            <person name="Chan C."/>
        </authorList>
    </citation>
    <scope>NUCLEOTIDE SEQUENCE</scope>
</reference>
<accession>A0A812TUQ6</accession>
<keyword evidence="2" id="KW-1185">Reference proteome</keyword>
<proteinExistence type="predicted"/>
<feature type="non-terminal residue" evidence="1">
    <location>
        <position position="1"/>
    </location>
</feature>
<gene>
    <name evidence="1" type="ORF">SPIL2461_LOCUS14384</name>
</gene>
<feature type="non-terminal residue" evidence="1">
    <location>
        <position position="86"/>
    </location>
</feature>
<dbReference type="AlphaFoldDB" id="A0A812TUQ6"/>
<evidence type="ECO:0000313" key="1">
    <source>
        <dbReference type="EMBL" id="CAE7543310.1"/>
    </source>
</evidence>